<proteinExistence type="predicted"/>
<feature type="signal peptide" evidence="1">
    <location>
        <begin position="1"/>
        <end position="20"/>
    </location>
</feature>
<evidence type="ECO:0000313" key="3">
    <source>
        <dbReference type="Proteomes" id="UP000827892"/>
    </source>
</evidence>
<dbReference type="Proteomes" id="UP000827892">
    <property type="component" value="Chromosome II"/>
</dbReference>
<accession>A0AAE9IUQ9</accession>
<name>A0AAE9IUQ9_CAEBR</name>
<protein>
    <submittedName>
        <fullName evidence="2">Uncharacterized protein</fullName>
    </submittedName>
</protein>
<keyword evidence="1" id="KW-0732">Signal</keyword>
<evidence type="ECO:0000256" key="1">
    <source>
        <dbReference type="SAM" id="SignalP"/>
    </source>
</evidence>
<feature type="chain" id="PRO_5042180724" evidence="1">
    <location>
        <begin position="21"/>
        <end position="121"/>
    </location>
</feature>
<dbReference type="AlphaFoldDB" id="A0AAE9IUQ9"/>
<sequence length="121" mass="13514">MNSKLFVVVTVFLFVLLVNAKSGSEESTSAEMKEAIDALLHQHTKHNRRSCGAGAVFKIMELCPNLCTISDGVWIIMPTVVLFALWNKLALPPKISEKYWEASNKCRGDLSFEDQKKVALD</sequence>
<reference evidence="2 3" key="1">
    <citation type="submission" date="2022-05" db="EMBL/GenBank/DDBJ databases">
        <title>Chromosome-level reference genomes for two strains of Caenorhabditis briggsae: an improved platform for comparative genomics.</title>
        <authorList>
            <person name="Stevens L."/>
            <person name="Andersen E.C."/>
        </authorList>
    </citation>
    <scope>NUCLEOTIDE SEQUENCE [LARGE SCALE GENOMIC DNA]</scope>
    <source>
        <strain evidence="2">QX1410_ONT</strain>
        <tissue evidence="2">Whole-organism</tissue>
    </source>
</reference>
<organism evidence="2 3">
    <name type="scientific">Caenorhabditis briggsae</name>
    <dbReference type="NCBI Taxonomy" id="6238"/>
    <lineage>
        <taxon>Eukaryota</taxon>
        <taxon>Metazoa</taxon>
        <taxon>Ecdysozoa</taxon>
        <taxon>Nematoda</taxon>
        <taxon>Chromadorea</taxon>
        <taxon>Rhabditida</taxon>
        <taxon>Rhabditina</taxon>
        <taxon>Rhabditomorpha</taxon>
        <taxon>Rhabditoidea</taxon>
        <taxon>Rhabditidae</taxon>
        <taxon>Peloderinae</taxon>
        <taxon>Caenorhabditis</taxon>
    </lineage>
</organism>
<dbReference type="EMBL" id="CP090892">
    <property type="protein sequence ID" value="ULU06703.1"/>
    <property type="molecule type" value="Genomic_DNA"/>
</dbReference>
<gene>
    <name evidence="2" type="ORF">L3Y34_018487</name>
</gene>
<evidence type="ECO:0000313" key="2">
    <source>
        <dbReference type="EMBL" id="ULU06703.1"/>
    </source>
</evidence>